<sequence>MKKLLVLILIISLPVFLLAGCLNNEPILSLSYVEWYTTTEIIGDLTFGYVHLNLSGSATGDKVTVITYGDGEID</sequence>
<dbReference type="EMBL" id="BARU01033064">
    <property type="protein sequence ID" value="GAH63364.1"/>
    <property type="molecule type" value="Genomic_DNA"/>
</dbReference>
<gene>
    <name evidence="1" type="ORF">S03H2_52064</name>
</gene>
<comment type="caution">
    <text evidence="1">The sequence shown here is derived from an EMBL/GenBank/DDBJ whole genome shotgun (WGS) entry which is preliminary data.</text>
</comment>
<evidence type="ECO:0000313" key="1">
    <source>
        <dbReference type="EMBL" id="GAH63364.1"/>
    </source>
</evidence>
<proteinExistence type="predicted"/>
<reference evidence="1" key="1">
    <citation type="journal article" date="2014" name="Front. Microbiol.">
        <title>High frequency of phylogenetically diverse reductive dehalogenase-homologous genes in deep subseafloor sedimentary metagenomes.</title>
        <authorList>
            <person name="Kawai M."/>
            <person name="Futagami T."/>
            <person name="Toyoda A."/>
            <person name="Takaki Y."/>
            <person name="Nishi S."/>
            <person name="Hori S."/>
            <person name="Arai W."/>
            <person name="Tsubouchi T."/>
            <person name="Morono Y."/>
            <person name="Uchiyama I."/>
            <person name="Ito T."/>
            <person name="Fujiyama A."/>
            <person name="Inagaki F."/>
            <person name="Takami H."/>
        </authorList>
    </citation>
    <scope>NUCLEOTIDE SEQUENCE</scope>
    <source>
        <strain evidence="1">Expedition CK06-06</strain>
    </source>
</reference>
<organism evidence="1">
    <name type="scientific">marine sediment metagenome</name>
    <dbReference type="NCBI Taxonomy" id="412755"/>
    <lineage>
        <taxon>unclassified sequences</taxon>
        <taxon>metagenomes</taxon>
        <taxon>ecological metagenomes</taxon>
    </lineage>
</organism>
<accession>X1IB75</accession>
<dbReference type="PROSITE" id="PS51257">
    <property type="entry name" value="PROKAR_LIPOPROTEIN"/>
    <property type="match status" value="1"/>
</dbReference>
<feature type="non-terminal residue" evidence="1">
    <location>
        <position position="74"/>
    </location>
</feature>
<name>X1IB75_9ZZZZ</name>
<dbReference type="AlphaFoldDB" id="X1IB75"/>
<protein>
    <submittedName>
        <fullName evidence="1">Uncharacterized protein</fullName>
    </submittedName>
</protein>